<feature type="domain" description="Beta-lactamase-related" evidence="1">
    <location>
        <begin position="29"/>
        <end position="288"/>
    </location>
</feature>
<dbReference type="Gene3D" id="3.40.710.10">
    <property type="entry name" value="DD-peptidase/beta-lactamase superfamily"/>
    <property type="match status" value="1"/>
</dbReference>
<evidence type="ECO:0000259" key="1">
    <source>
        <dbReference type="Pfam" id="PF00144"/>
    </source>
</evidence>
<dbReference type="Pfam" id="PF00144">
    <property type="entry name" value="Beta-lactamase"/>
    <property type="match status" value="1"/>
</dbReference>
<sequence length="440" mass="46355">MSGALHDFTAQASAAGISLHSLEVSVEGHTMVRSGVAPFGVEVPHRLYSVSKSFTGLAILLLAQEGMLRLTDGIMQYFPEMAPVHPWLAQTRIDDMLAMTGPHSRTSYVEGAGDWLASYFRVPPTHRPGTLFTYDTSASYVLAALVERLSGTALLDYLRPRLLDPLGISGGARMLTGPEGIAHGGSGLIAAPAGMLRLAETLNGAGLWRGKRILPAAVVDRLREPRSDPGLQTWGAPFRAGYGRQLWLPGGDSWMMFGLGGQVVYGDPARALAAVVTADTTPLASGDQRLVELLLRALSVDEFGAQPHAALTLQPVTPAHRVSHARTLAGRYAAVTGERAPATLELAVDAAGGSVRTATYTLPFSISAPTITTLSLGAAVVTAGWSSPGVLDVQVSALGDDIASVRLRLVATDDEVVTVQSQGFGPAIDASWSWRGSYRA</sequence>
<dbReference type="InterPro" id="IPR050789">
    <property type="entry name" value="Diverse_Enzym_Activities"/>
</dbReference>
<proteinExistence type="predicted"/>
<keyword evidence="3" id="KW-1185">Reference proteome</keyword>
<dbReference type="InterPro" id="IPR012338">
    <property type="entry name" value="Beta-lactam/transpept-like"/>
</dbReference>
<dbReference type="GO" id="GO:0016787">
    <property type="term" value="F:hydrolase activity"/>
    <property type="evidence" value="ECO:0007669"/>
    <property type="project" value="UniProtKB-KW"/>
</dbReference>
<protein>
    <submittedName>
        <fullName evidence="2">Class C beta-lactamase-related serine hydrolase</fullName>
    </submittedName>
</protein>
<dbReference type="OrthoDB" id="9814204at2"/>
<dbReference type="SUPFAM" id="SSF56601">
    <property type="entry name" value="beta-lactamase/transpeptidase-like"/>
    <property type="match status" value="1"/>
</dbReference>
<gene>
    <name evidence="2" type="ORF">ET475_03110</name>
</gene>
<dbReference type="RefSeq" id="WP_129385921.1">
    <property type="nucleotide sequence ID" value="NZ_CP035494.1"/>
</dbReference>
<reference evidence="2 3" key="1">
    <citation type="submission" date="2019-01" db="EMBL/GenBank/DDBJ databases">
        <title>Genome sequencing of strain DFW100M-13.</title>
        <authorList>
            <person name="Heo J."/>
            <person name="Kim S.-J."/>
            <person name="Kim J.-S."/>
            <person name="Hong S.-B."/>
            <person name="Kwon S.-W."/>
        </authorList>
    </citation>
    <scope>NUCLEOTIDE SEQUENCE [LARGE SCALE GENOMIC DNA]</scope>
    <source>
        <strain evidence="2 3">DFW100M-13</strain>
    </source>
</reference>
<dbReference type="AlphaFoldDB" id="A0A4P6EAC0"/>
<organism evidence="2 3">
    <name type="scientific">Microbacterium protaetiae</name>
    <dbReference type="NCBI Taxonomy" id="2509458"/>
    <lineage>
        <taxon>Bacteria</taxon>
        <taxon>Bacillati</taxon>
        <taxon>Actinomycetota</taxon>
        <taxon>Actinomycetes</taxon>
        <taxon>Micrococcales</taxon>
        <taxon>Microbacteriaceae</taxon>
        <taxon>Microbacterium</taxon>
    </lineage>
</organism>
<name>A0A4P6EAC0_9MICO</name>
<dbReference type="EMBL" id="CP035494">
    <property type="protein sequence ID" value="QAY59080.1"/>
    <property type="molecule type" value="Genomic_DNA"/>
</dbReference>
<dbReference type="PANTHER" id="PTHR43283:SF7">
    <property type="entry name" value="BETA-LACTAMASE-RELATED DOMAIN-CONTAINING PROTEIN"/>
    <property type="match status" value="1"/>
</dbReference>
<dbReference type="InterPro" id="IPR001466">
    <property type="entry name" value="Beta-lactam-related"/>
</dbReference>
<keyword evidence="2" id="KW-0378">Hydrolase</keyword>
<evidence type="ECO:0000313" key="3">
    <source>
        <dbReference type="Proteomes" id="UP000293995"/>
    </source>
</evidence>
<dbReference type="PANTHER" id="PTHR43283">
    <property type="entry name" value="BETA-LACTAMASE-RELATED"/>
    <property type="match status" value="1"/>
</dbReference>
<accession>A0A4P6EAC0</accession>
<dbReference type="KEGG" id="mprt:ET475_03110"/>
<dbReference type="Proteomes" id="UP000293995">
    <property type="component" value="Chromosome"/>
</dbReference>
<evidence type="ECO:0000313" key="2">
    <source>
        <dbReference type="EMBL" id="QAY59080.1"/>
    </source>
</evidence>